<dbReference type="AlphaFoldDB" id="A0A2A5JQC1"/>
<dbReference type="RefSeq" id="WP_099642145.1">
    <property type="nucleotide sequence ID" value="NZ_NKHF01000049.1"/>
</dbReference>
<accession>A0A2A5JQC1</accession>
<dbReference type="PANTHER" id="PTHR40031:SF1">
    <property type="entry name" value="MEMBRANE-BOUND METAL-DEPENDENT HYDROLASE"/>
    <property type="match status" value="1"/>
</dbReference>
<keyword evidence="3" id="KW-1185">Reference proteome</keyword>
<keyword evidence="1" id="KW-1133">Transmembrane helix</keyword>
<protein>
    <recommendedName>
        <fullName evidence="4">Metal-dependent hydrolase</fullName>
    </recommendedName>
</protein>
<dbReference type="OrthoDB" id="9781927at2"/>
<dbReference type="InterPro" id="IPR007404">
    <property type="entry name" value="YdjM-like"/>
</dbReference>
<proteinExistence type="predicted"/>
<comment type="caution">
    <text evidence="2">The sequence shown here is derived from an EMBL/GenBank/DDBJ whole genome shotgun (WGS) entry which is preliminary data.</text>
</comment>
<dbReference type="EMBL" id="NKHF01000049">
    <property type="protein sequence ID" value="PCK31662.1"/>
    <property type="molecule type" value="Genomic_DNA"/>
</dbReference>
<gene>
    <name evidence="2" type="ORF">CEX98_11110</name>
</gene>
<reference evidence="3" key="1">
    <citation type="journal article" date="2019" name="Genome Announc.">
        <title>Draft Genome Sequence of Pseudoalteromonas piscicida Strain 36Y ROTHPW, an Hypersaline Seawater Isolate from the South Coast of Sonora, Mexico.</title>
        <authorList>
            <person name="Sanchez-Diaz R."/>
            <person name="Molina-Garza Z.J."/>
            <person name="Cruz-Suarez L.E."/>
            <person name="Selvin J."/>
            <person name="Kiran G.S."/>
            <person name="Ibarra-Gamez J.C."/>
            <person name="Gomez-Gil B."/>
            <person name="Galaviz-Silva L."/>
        </authorList>
    </citation>
    <scope>NUCLEOTIDE SEQUENCE [LARGE SCALE GENOMIC DNA]</scope>
    <source>
        <strain evidence="3">36Y_RITHPW</strain>
    </source>
</reference>
<dbReference type="PANTHER" id="PTHR40031">
    <property type="entry name" value="HYPOTHETICAL MEMBRANE SPANNING PROTEIN"/>
    <property type="match status" value="1"/>
</dbReference>
<keyword evidence="1" id="KW-0472">Membrane</keyword>
<evidence type="ECO:0000256" key="1">
    <source>
        <dbReference type="SAM" id="Phobius"/>
    </source>
</evidence>
<sequence>MDSITQVALGSAVSYAFLGHKLGRRALLVGAAFGTLPDLDVLVDFGGSVENFVYHRSFSHSLLVQLFLSPMLAWVLLRFEWAKSVSFSRWSTSLFFILSTHALLDTFTVYGTQLLWPLSNYPFGISSIFIIDPLYTLPLLITGLLISFNICKPVANRVNQTALLLSSIYLGWSLVAKATIDHKVDQAIQAQQLEYLAYESTPSAFNTFLWRAVATTPSGHYEIYASIFDSPDEVSIAFYPTHNQLLSKFTQQHRIELLQNFTKGLYGVYKEGNTLILSDLRMGLEGFYVFSFVIAQQTDSGMEVADFDQLKRRPPLSRVNLVFDRITDPSVDLSLTNSALLQAQ</sequence>
<organism evidence="2 3">
    <name type="scientific">Pseudoalteromonas piscicida</name>
    <dbReference type="NCBI Taxonomy" id="43662"/>
    <lineage>
        <taxon>Bacteria</taxon>
        <taxon>Pseudomonadati</taxon>
        <taxon>Pseudomonadota</taxon>
        <taxon>Gammaproteobacteria</taxon>
        <taxon>Alteromonadales</taxon>
        <taxon>Pseudoalteromonadaceae</taxon>
        <taxon>Pseudoalteromonas</taxon>
    </lineage>
</organism>
<evidence type="ECO:0008006" key="4">
    <source>
        <dbReference type="Google" id="ProtNLM"/>
    </source>
</evidence>
<keyword evidence="1" id="KW-0812">Transmembrane</keyword>
<feature type="transmembrane region" description="Helical" evidence="1">
    <location>
        <begin position="128"/>
        <end position="150"/>
    </location>
</feature>
<dbReference type="Pfam" id="PF04307">
    <property type="entry name" value="YdjM"/>
    <property type="match status" value="1"/>
</dbReference>
<feature type="transmembrane region" description="Helical" evidence="1">
    <location>
        <begin position="93"/>
        <end position="116"/>
    </location>
</feature>
<evidence type="ECO:0000313" key="2">
    <source>
        <dbReference type="EMBL" id="PCK31662.1"/>
    </source>
</evidence>
<evidence type="ECO:0000313" key="3">
    <source>
        <dbReference type="Proteomes" id="UP000228621"/>
    </source>
</evidence>
<name>A0A2A5JQC1_PSEO7</name>
<dbReference type="Proteomes" id="UP000228621">
    <property type="component" value="Unassembled WGS sequence"/>
</dbReference>
<feature type="transmembrane region" description="Helical" evidence="1">
    <location>
        <begin position="62"/>
        <end position="81"/>
    </location>
</feature>
<dbReference type="InterPro" id="IPR053170">
    <property type="entry name" value="Transcription_regulator"/>
</dbReference>